<gene>
    <name evidence="1" type="ORF">HNQ79_004976</name>
</gene>
<dbReference type="Proteomes" id="UP000540423">
    <property type="component" value="Unassembled WGS sequence"/>
</dbReference>
<proteinExistence type="predicted"/>
<name>A0A7X0LSH2_9ACTN</name>
<reference evidence="1 2" key="1">
    <citation type="submission" date="2020-08" db="EMBL/GenBank/DDBJ databases">
        <title>Genomic Encyclopedia of Type Strains, Phase IV (KMG-IV): sequencing the most valuable type-strain genomes for metagenomic binning, comparative biology and taxonomic classification.</title>
        <authorList>
            <person name="Goeker M."/>
        </authorList>
    </citation>
    <scope>NUCLEOTIDE SEQUENCE [LARGE SCALE GENOMIC DNA]</scope>
    <source>
        <strain evidence="1 2">DSM 40141</strain>
    </source>
</reference>
<evidence type="ECO:0000313" key="2">
    <source>
        <dbReference type="Proteomes" id="UP000540423"/>
    </source>
</evidence>
<keyword evidence="2" id="KW-1185">Reference proteome</keyword>
<dbReference type="EMBL" id="JACHEM010000014">
    <property type="protein sequence ID" value="MBB6438464.1"/>
    <property type="molecule type" value="Genomic_DNA"/>
</dbReference>
<accession>A0A7X0LSH2</accession>
<evidence type="ECO:0000313" key="1">
    <source>
        <dbReference type="EMBL" id="MBB6438464.1"/>
    </source>
</evidence>
<organism evidence="1 2">
    <name type="scientific">Streptomyces candidus</name>
    <dbReference type="NCBI Taxonomy" id="67283"/>
    <lineage>
        <taxon>Bacteria</taxon>
        <taxon>Bacillati</taxon>
        <taxon>Actinomycetota</taxon>
        <taxon>Actinomycetes</taxon>
        <taxon>Kitasatosporales</taxon>
        <taxon>Streptomycetaceae</taxon>
        <taxon>Streptomyces</taxon>
    </lineage>
</organism>
<protein>
    <submittedName>
        <fullName evidence="1">Uncharacterized protein</fullName>
    </submittedName>
</protein>
<dbReference type="AlphaFoldDB" id="A0A7X0LSH2"/>
<sequence length="30" mass="2939">MATAAAMTIRMRVVGFLRSPGPGGGVCACG</sequence>
<comment type="caution">
    <text evidence="1">The sequence shown here is derived from an EMBL/GenBank/DDBJ whole genome shotgun (WGS) entry which is preliminary data.</text>
</comment>